<comment type="caution">
    <text evidence="3">The sequence shown here is derived from an EMBL/GenBank/DDBJ whole genome shotgun (WGS) entry which is preliminary data.</text>
</comment>
<name>A0A318SB98_9DEIO</name>
<dbReference type="Proteomes" id="UP000248326">
    <property type="component" value="Unassembled WGS sequence"/>
</dbReference>
<evidence type="ECO:0000256" key="1">
    <source>
        <dbReference type="PROSITE-ProRule" id="PRU00169"/>
    </source>
</evidence>
<dbReference type="InterPro" id="IPR001789">
    <property type="entry name" value="Sig_transdc_resp-reg_receiver"/>
</dbReference>
<evidence type="ECO:0000313" key="4">
    <source>
        <dbReference type="Proteomes" id="UP000248326"/>
    </source>
</evidence>
<dbReference type="EMBL" id="QJSX01000008">
    <property type="protein sequence ID" value="PYE53559.1"/>
    <property type="molecule type" value="Genomic_DNA"/>
</dbReference>
<dbReference type="SUPFAM" id="SSF52172">
    <property type="entry name" value="CheY-like"/>
    <property type="match status" value="1"/>
</dbReference>
<accession>A0A318SB98</accession>
<reference evidence="3 4" key="1">
    <citation type="submission" date="2018-06" db="EMBL/GenBank/DDBJ databases">
        <title>Genomic Encyclopedia of Type Strains, Phase IV (KMG-IV): sequencing the most valuable type-strain genomes for metagenomic binning, comparative biology and taxonomic classification.</title>
        <authorList>
            <person name="Goeker M."/>
        </authorList>
    </citation>
    <scope>NUCLEOTIDE SEQUENCE [LARGE SCALE GENOMIC DNA]</scope>
    <source>
        <strain evidence="3 4">DSM 18048</strain>
    </source>
</reference>
<protein>
    <submittedName>
        <fullName evidence="3">Response regulator receiver domain-containing protein</fullName>
    </submittedName>
</protein>
<dbReference type="AlphaFoldDB" id="A0A318SB98"/>
<feature type="domain" description="Response regulatory" evidence="2">
    <location>
        <begin position="3"/>
        <end position="128"/>
    </location>
</feature>
<proteinExistence type="predicted"/>
<dbReference type="GO" id="GO:0000160">
    <property type="term" value="P:phosphorelay signal transduction system"/>
    <property type="evidence" value="ECO:0007669"/>
    <property type="project" value="InterPro"/>
</dbReference>
<dbReference type="PANTHER" id="PTHR44520:SF2">
    <property type="entry name" value="RESPONSE REGULATOR RCP1"/>
    <property type="match status" value="1"/>
</dbReference>
<dbReference type="OrthoDB" id="9785718at2"/>
<keyword evidence="4" id="KW-1185">Reference proteome</keyword>
<feature type="modified residue" description="4-aspartylphosphate" evidence="1">
    <location>
        <position position="61"/>
    </location>
</feature>
<dbReference type="CDD" id="cd17557">
    <property type="entry name" value="REC_Rcp-like"/>
    <property type="match status" value="1"/>
</dbReference>
<dbReference type="InterPro" id="IPR052893">
    <property type="entry name" value="TCS_response_regulator"/>
</dbReference>
<gene>
    <name evidence="3" type="ORF">DES52_10888</name>
</gene>
<dbReference type="SMART" id="SM00448">
    <property type="entry name" value="REC"/>
    <property type="match status" value="1"/>
</dbReference>
<dbReference type="PROSITE" id="PS50110">
    <property type="entry name" value="RESPONSE_REGULATORY"/>
    <property type="match status" value="1"/>
</dbReference>
<dbReference type="Gene3D" id="3.40.50.2300">
    <property type="match status" value="1"/>
</dbReference>
<dbReference type="InterPro" id="IPR011006">
    <property type="entry name" value="CheY-like_superfamily"/>
</dbReference>
<dbReference type="RefSeq" id="WP_110886924.1">
    <property type="nucleotide sequence ID" value="NZ_QJSX01000008.1"/>
</dbReference>
<evidence type="ECO:0000313" key="3">
    <source>
        <dbReference type="EMBL" id="PYE53559.1"/>
    </source>
</evidence>
<sequence length="136" mass="14980">MLHLLLVDDNATDVLLTQIALEDFSQPHTLSIVSDGIEALAFLHHEAPFETATLPDVILLDLNMPRMGGLEVLQHLKASETLSKIPVFVLLASANEEDVWRSRQLRADGYLPKPIDLASMLAQLEAIRATGTLDPF</sequence>
<organism evidence="3 4">
    <name type="scientific">Deinococcus yavapaiensis KR-236</name>
    <dbReference type="NCBI Taxonomy" id="694435"/>
    <lineage>
        <taxon>Bacteria</taxon>
        <taxon>Thermotogati</taxon>
        <taxon>Deinococcota</taxon>
        <taxon>Deinococci</taxon>
        <taxon>Deinococcales</taxon>
        <taxon>Deinococcaceae</taxon>
        <taxon>Deinococcus</taxon>
    </lineage>
</organism>
<keyword evidence="1" id="KW-0597">Phosphoprotein</keyword>
<dbReference type="Pfam" id="PF00072">
    <property type="entry name" value="Response_reg"/>
    <property type="match status" value="1"/>
</dbReference>
<evidence type="ECO:0000259" key="2">
    <source>
        <dbReference type="PROSITE" id="PS50110"/>
    </source>
</evidence>
<dbReference type="PANTHER" id="PTHR44520">
    <property type="entry name" value="RESPONSE REGULATOR RCP1-RELATED"/>
    <property type="match status" value="1"/>
</dbReference>